<evidence type="ECO:0000256" key="10">
    <source>
        <dbReference type="ARBA" id="ARBA00032062"/>
    </source>
</evidence>
<dbReference type="OrthoDB" id="2367041at2759"/>
<evidence type="ECO:0000313" key="14">
    <source>
        <dbReference type="EMBL" id="CAG8598331.1"/>
    </source>
</evidence>
<gene>
    <name evidence="14" type="ORF">DERYTH_LOCUS7515</name>
</gene>
<feature type="coiled-coil region" evidence="11">
    <location>
        <begin position="564"/>
        <end position="719"/>
    </location>
</feature>
<accession>A0A9N9GCX8</accession>
<evidence type="ECO:0000256" key="11">
    <source>
        <dbReference type="SAM" id="Coils"/>
    </source>
</evidence>
<evidence type="ECO:0000256" key="5">
    <source>
        <dbReference type="ARBA" id="ARBA00017467"/>
    </source>
</evidence>
<protein>
    <recommendedName>
        <fullName evidence="5">UDP-N-acetylglucosamine transferase subunit ALG14</fullName>
    </recommendedName>
    <alternativeName>
        <fullName evidence="10">Asparagine-linked glycosylation protein 14</fullName>
    </alternativeName>
</protein>
<feature type="region of interest" description="Disordered" evidence="12">
    <location>
        <begin position="145"/>
        <end position="186"/>
    </location>
</feature>
<keyword evidence="15" id="KW-1185">Reference proteome</keyword>
<dbReference type="Gene3D" id="1.20.5.170">
    <property type="match status" value="1"/>
</dbReference>
<evidence type="ECO:0000256" key="2">
    <source>
        <dbReference type="ARBA" id="ARBA00004590"/>
    </source>
</evidence>
<comment type="subcellular location">
    <subcellularLocation>
        <location evidence="1">Endoplasmic reticulum membrane</location>
        <topology evidence="1">Single-pass membrane protein</topology>
    </subcellularLocation>
    <subcellularLocation>
        <location evidence="2">Nucleus membrane</location>
        <topology evidence="2">Single-pass membrane protein</topology>
    </subcellularLocation>
</comment>
<evidence type="ECO:0000256" key="6">
    <source>
        <dbReference type="ARBA" id="ARBA00022692"/>
    </source>
</evidence>
<evidence type="ECO:0000256" key="4">
    <source>
        <dbReference type="ARBA" id="ARBA00011335"/>
    </source>
</evidence>
<keyword evidence="11" id="KW-0175">Coiled coil</keyword>
<keyword evidence="7" id="KW-0256">Endoplasmic reticulum</keyword>
<feature type="coiled-coil region" evidence="11">
    <location>
        <begin position="468"/>
        <end position="514"/>
    </location>
</feature>
<dbReference type="GO" id="GO:0043541">
    <property type="term" value="C:UDP-N-acetylglucosamine transferase complex"/>
    <property type="evidence" value="ECO:0007669"/>
    <property type="project" value="TreeGrafter"/>
</dbReference>
<feature type="transmembrane region" description="Helical" evidence="13">
    <location>
        <begin position="726"/>
        <end position="751"/>
    </location>
</feature>
<evidence type="ECO:0000256" key="3">
    <source>
        <dbReference type="ARBA" id="ARBA00009731"/>
    </source>
</evidence>
<comment type="caution">
    <text evidence="14">The sequence shown here is derived from an EMBL/GenBank/DDBJ whole genome shotgun (WGS) entry which is preliminary data.</text>
</comment>
<comment type="subunit">
    <text evidence="4">Heterodimer with ALG13 to form a functional enzyme.</text>
</comment>
<dbReference type="Gene3D" id="3.40.50.2000">
    <property type="entry name" value="Glycogen Phosphorylase B"/>
    <property type="match status" value="1"/>
</dbReference>
<feature type="compositionally biased region" description="Basic and acidic residues" evidence="12">
    <location>
        <begin position="149"/>
        <end position="186"/>
    </location>
</feature>
<evidence type="ECO:0000256" key="12">
    <source>
        <dbReference type="SAM" id="MobiDB-lite"/>
    </source>
</evidence>
<dbReference type="GO" id="GO:0004577">
    <property type="term" value="F:N-acetylglucosaminyldiphosphodolichol N-acetylglucosaminyltransferase activity"/>
    <property type="evidence" value="ECO:0007669"/>
    <property type="project" value="TreeGrafter"/>
</dbReference>
<dbReference type="EMBL" id="CAJVPY010003678">
    <property type="protein sequence ID" value="CAG8598331.1"/>
    <property type="molecule type" value="Genomic_DNA"/>
</dbReference>
<sequence>MAECSTPFLINLNEKGDDKDISDMSFTNQGLDKTDQCVSKAQHDESDVNLAEENNEIERYYTPVQTVRRRVDLKDGSTYFDTPRPWLPENSGNHGHLLEYDSPTPKSSWSCPVDLTEDKQEIFNNNEKLEIFNENLLLNSENDFQESYESEKTIDNESNEEHEAEYSSGDERDVLPRDVSSDSISEMEKALPKYKQNIQEIVEKSHNTFSSQLDNIFSEVRKKLEAQDQKLHQKVSEIDLDHQSRIERQTQEIYNNVGANMKKALSEFEEGLNENIRSKFDSFDKNIQQYIESKIKDEIVNSQNFTNKLSDIEKDIKDQYSEIDKKTSNIEISLKKIHENNFKPEVTQSKINDYSDKFNNEFRNLQDLSKETDQKIQIIENDINKLKQEVESLEFEAKIDEQLENKLKEYDGKINYAEEAMIKLENKYQELSEQTTKILDTVKKESDKVDVQIDALKKSDGSIEQLLLKEIQENENRIINKLKEDREAKLAQMIAAVKEEAARVMERVDILEAADNTLSKVLKENEEKVMKMIEEDKVAADKIVQERIKEAINTYTNEYGETVERRVLEAVQQYEERVNKLEDTSFELENTFAEEIKTTKEKKLRSFEEDNQKLKESKREYKEKLLEKDLEIQELKVTVASNHSLVIRLEEDKASLERKVNDLRTERKQLENKVKDYENRFHEADRRYRNKLLANEEDLKRLKQENEKYEKWAQKAGSEKVQYKRLLNITIIICCLLGCLTVYILSIYQILPSRQSSLTSKTNVHKKSHPFKTCIVLGSGGHTMEMVQLLREVDFNSLYRPRIYVVAQGDHLSSDKIRALESRKGGTETVDFLIKVIPRSRNVGQSWLSTPFSVLNSLLACIKIILLDLPDLILGIKWIKLIYVESFARVRTLSLSGKLLLRFVDRFIVQWPYLEQKYPQAEYKGILV</sequence>
<evidence type="ECO:0000256" key="1">
    <source>
        <dbReference type="ARBA" id="ARBA00004389"/>
    </source>
</evidence>
<organism evidence="14 15">
    <name type="scientific">Dentiscutata erythropus</name>
    <dbReference type="NCBI Taxonomy" id="1348616"/>
    <lineage>
        <taxon>Eukaryota</taxon>
        <taxon>Fungi</taxon>
        <taxon>Fungi incertae sedis</taxon>
        <taxon>Mucoromycota</taxon>
        <taxon>Glomeromycotina</taxon>
        <taxon>Glomeromycetes</taxon>
        <taxon>Diversisporales</taxon>
        <taxon>Gigasporaceae</taxon>
        <taxon>Dentiscutata</taxon>
    </lineage>
</organism>
<dbReference type="GO" id="GO:0006488">
    <property type="term" value="P:dolichol-linked oligosaccharide biosynthetic process"/>
    <property type="evidence" value="ECO:0007669"/>
    <property type="project" value="InterPro"/>
</dbReference>
<keyword evidence="9 13" id="KW-0472">Membrane</keyword>
<evidence type="ECO:0000313" key="15">
    <source>
        <dbReference type="Proteomes" id="UP000789405"/>
    </source>
</evidence>
<proteinExistence type="inferred from homology"/>
<dbReference type="Pfam" id="PF08660">
    <property type="entry name" value="Alg14"/>
    <property type="match status" value="1"/>
</dbReference>
<dbReference type="PANTHER" id="PTHR12154">
    <property type="entry name" value="GLYCOSYL TRANSFERASE-RELATED"/>
    <property type="match status" value="1"/>
</dbReference>
<dbReference type="Proteomes" id="UP000789405">
    <property type="component" value="Unassembled WGS sequence"/>
</dbReference>
<dbReference type="SUPFAM" id="SSF58113">
    <property type="entry name" value="Apolipoprotein A-I"/>
    <property type="match status" value="1"/>
</dbReference>
<feature type="coiled-coil region" evidence="11">
    <location>
        <begin position="351"/>
        <end position="434"/>
    </location>
</feature>
<evidence type="ECO:0000256" key="9">
    <source>
        <dbReference type="ARBA" id="ARBA00023136"/>
    </source>
</evidence>
<reference evidence="14" key="1">
    <citation type="submission" date="2021-06" db="EMBL/GenBank/DDBJ databases">
        <authorList>
            <person name="Kallberg Y."/>
            <person name="Tangrot J."/>
            <person name="Rosling A."/>
        </authorList>
    </citation>
    <scope>NUCLEOTIDE SEQUENCE</scope>
    <source>
        <strain evidence="14">MA453B</strain>
    </source>
</reference>
<comment type="similarity">
    <text evidence="3">Belongs to the ALG14 family.</text>
</comment>
<dbReference type="PANTHER" id="PTHR12154:SF4">
    <property type="entry name" value="UDP-N-ACETYLGLUCOSAMINE TRANSFERASE SUBUNIT ALG14 HOMOLOG"/>
    <property type="match status" value="1"/>
</dbReference>
<keyword evidence="8 13" id="KW-1133">Transmembrane helix</keyword>
<dbReference type="AlphaFoldDB" id="A0A9N9GCX8"/>
<keyword evidence="6 13" id="KW-0812">Transmembrane</keyword>
<evidence type="ECO:0000256" key="13">
    <source>
        <dbReference type="SAM" id="Phobius"/>
    </source>
</evidence>
<dbReference type="InterPro" id="IPR013969">
    <property type="entry name" value="Oligosacch_biosynth_Alg14"/>
</dbReference>
<dbReference type="GO" id="GO:0031965">
    <property type="term" value="C:nuclear membrane"/>
    <property type="evidence" value="ECO:0007669"/>
    <property type="project" value="UniProtKB-SubCell"/>
</dbReference>
<evidence type="ECO:0000256" key="7">
    <source>
        <dbReference type="ARBA" id="ARBA00022824"/>
    </source>
</evidence>
<evidence type="ECO:0000256" key="8">
    <source>
        <dbReference type="ARBA" id="ARBA00022989"/>
    </source>
</evidence>
<name>A0A9N9GCX8_9GLOM</name>